<feature type="compositionally biased region" description="Low complexity" evidence="1">
    <location>
        <begin position="263"/>
        <end position="276"/>
    </location>
</feature>
<feature type="region of interest" description="Disordered" evidence="1">
    <location>
        <begin position="193"/>
        <end position="235"/>
    </location>
</feature>
<dbReference type="InParanoid" id="A0A067MWI1"/>
<keyword evidence="2" id="KW-0812">Transmembrane</keyword>
<evidence type="ECO:0000313" key="4">
    <source>
        <dbReference type="Proteomes" id="UP000027195"/>
    </source>
</evidence>
<sequence length="317" mass="33526">MERGSTVTLDFEGYLIEFWSVRGPSPGGLYTISIDGQYIGIVNGSRMWDYESPFIIFQRHDLSPTERHNITVTAVDVSPYAPCRVQSFVHAAVAPTRPIYAVASPTGIPVPNSGSSSPSGAPIGAIIGGVVGGIAVLGLIGLFTWYLHHRRVQEERIDDIIFPDLSNTGSSAVRHGPQAGPQVPPVQFDHSANHMAEHPSYPGPQWGSAVGAAAAQPLHHRPATSASTSSQFYYPPDPFPEKASIQAWTHTPATFTPLGSGGSSSRPLSVVSSPRSHGGGSSTHGHWLPPGAATPAPPGSTMQQQHQPLDAPPQYDG</sequence>
<keyword evidence="2" id="KW-1133">Transmembrane helix</keyword>
<gene>
    <name evidence="3" type="ORF">BOTBODRAFT_51327</name>
</gene>
<keyword evidence="2" id="KW-0472">Membrane</keyword>
<feature type="transmembrane region" description="Helical" evidence="2">
    <location>
        <begin position="123"/>
        <end position="147"/>
    </location>
</feature>
<accession>A0A067MWI1</accession>
<proteinExistence type="predicted"/>
<organism evidence="3 4">
    <name type="scientific">Botryobasidium botryosum (strain FD-172 SS1)</name>
    <dbReference type="NCBI Taxonomy" id="930990"/>
    <lineage>
        <taxon>Eukaryota</taxon>
        <taxon>Fungi</taxon>
        <taxon>Dikarya</taxon>
        <taxon>Basidiomycota</taxon>
        <taxon>Agaricomycotina</taxon>
        <taxon>Agaricomycetes</taxon>
        <taxon>Cantharellales</taxon>
        <taxon>Botryobasidiaceae</taxon>
        <taxon>Botryobasidium</taxon>
    </lineage>
</organism>
<dbReference type="EMBL" id="KL198018">
    <property type="protein sequence ID" value="KDQ19964.1"/>
    <property type="molecule type" value="Genomic_DNA"/>
</dbReference>
<feature type="compositionally biased region" description="Low complexity" evidence="1">
    <location>
        <begin position="283"/>
        <end position="294"/>
    </location>
</feature>
<dbReference type="Proteomes" id="UP000027195">
    <property type="component" value="Unassembled WGS sequence"/>
</dbReference>
<evidence type="ECO:0000256" key="1">
    <source>
        <dbReference type="SAM" id="MobiDB-lite"/>
    </source>
</evidence>
<reference evidence="4" key="1">
    <citation type="journal article" date="2014" name="Proc. Natl. Acad. Sci. U.S.A.">
        <title>Extensive sampling of basidiomycete genomes demonstrates inadequacy of the white-rot/brown-rot paradigm for wood decay fungi.</title>
        <authorList>
            <person name="Riley R."/>
            <person name="Salamov A.A."/>
            <person name="Brown D.W."/>
            <person name="Nagy L.G."/>
            <person name="Floudas D."/>
            <person name="Held B.W."/>
            <person name="Levasseur A."/>
            <person name="Lombard V."/>
            <person name="Morin E."/>
            <person name="Otillar R."/>
            <person name="Lindquist E.A."/>
            <person name="Sun H."/>
            <person name="LaButti K.M."/>
            <person name="Schmutz J."/>
            <person name="Jabbour D."/>
            <person name="Luo H."/>
            <person name="Baker S.E."/>
            <person name="Pisabarro A.G."/>
            <person name="Walton J.D."/>
            <person name="Blanchette R.A."/>
            <person name="Henrissat B."/>
            <person name="Martin F."/>
            <person name="Cullen D."/>
            <person name="Hibbett D.S."/>
            <person name="Grigoriev I.V."/>
        </authorList>
    </citation>
    <scope>NUCLEOTIDE SEQUENCE [LARGE SCALE GENOMIC DNA]</scope>
    <source>
        <strain evidence="4">FD-172 SS1</strain>
    </source>
</reference>
<evidence type="ECO:0000256" key="2">
    <source>
        <dbReference type="SAM" id="Phobius"/>
    </source>
</evidence>
<dbReference type="HOGENOM" id="CLU_076129_0_0_1"/>
<evidence type="ECO:0000313" key="3">
    <source>
        <dbReference type="EMBL" id="KDQ19964.1"/>
    </source>
</evidence>
<feature type="region of interest" description="Disordered" evidence="1">
    <location>
        <begin position="254"/>
        <end position="317"/>
    </location>
</feature>
<dbReference type="AlphaFoldDB" id="A0A067MWI1"/>
<keyword evidence="4" id="KW-1185">Reference proteome</keyword>
<name>A0A067MWI1_BOTB1</name>
<protein>
    <submittedName>
        <fullName evidence="3">Uncharacterized protein</fullName>
    </submittedName>
</protein>